<accession>A0A438EGF3</accession>
<evidence type="ECO:0000313" key="4">
    <source>
        <dbReference type="Proteomes" id="UP000288805"/>
    </source>
</evidence>
<reference evidence="3 4" key="1">
    <citation type="journal article" date="2018" name="PLoS Genet.">
        <title>Population sequencing reveals clonal diversity and ancestral inbreeding in the grapevine cultivar Chardonnay.</title>
        <authorList>
            <person name="Roach M.J."/>
            <person name="Johnson D.L."/>
            <person name="Bohlmann J."/>
            <person name="van Vuuren H.J."/>
            <person name="Jones S.J."/>
            <person name="Pretorius I.S."/>
            <person name="Schmidt S.A."/>
            <person name="Borneman A.R."/>
        </authorList>
    </citation>
    <scope>NUCLEOTIDE SEQUENCE [LARGE SCALE GENOMIC DNA]</scope>
    <source>
        <strain evidence="4">cv. Chardonnay</strain>
        <tissue evidence="3">Leaf</tissue>
    </source>
</reference>
<dbReference type="Pfam" id="PF25276">
    <property type="entry name" value="DUF7870"/>
    <property type="match status" value="1"/>
</dbReference>
<keyword evidence="1" id="KW-0472">Membrane</keyword>
<dbReference type="PANTHER" id="PTHR33597:SF11">
    <property type="entry name" value="OS07G0620600 PROTEIN"/>
    <property type="match status" value="1"/>
</dbReference>
<gene>
    <name evidence="3" type="ORF">CK203_075622</name>
</gene>
<dbReference type="Proteomes" id="UP000288805">
    <property type="component" value="Unassembled WGS sequence"/>
</dbReference>
<protein>
    <recommendedName>
        <fullName evidence="2">DUF7870 domain-containing protein</fullName>
    </recommendedName>
</protein>
<proteinExistence type="predicted"/>
<dbReference type="OrthoDB" id="1919622at2759"/>
<sequence length="491" mass="55309">MEPQRFTQLMLLYCRIQSTRVALVGGNHTSSSLIIMEMARGLRAKNGIVKHSGGDGGGGLEDLNSDNLLVIKLPDSRVLRVVSRSLFLAMVVVSLPCIGFIFRGPSASYIEASEFSNEADSIEFESLPLLFQDLVHEGLIREGHRALILSSGIGDPVYNLRFFNILSSGFGDPVYNLGLFNDNEIEIVPESDLEHSGFIPDEKFDIVFASSFRAIKLVDPLIKTGGILALQLSETFKEIPNYRIVYVRRFNSTVVAVRKTVEGNEELNSSTKRGLCAMPSQAKKAALKGLESALLESPRHALKQSRQYLKRTKFLPDLLGDSLEGYPQRIFINVGFKEDSSATMDWFHQNYPKRNQDFVIYNLEIDCQPGSLMPQMGKATNVGISGWLMENVKEEEYVVMKAEAEVVEEMIKGRTVCLVDELFLGCNHQRQKGENNKQRAYWECLALYGRLRDEGVACAPMVGLIKTYLITYLFALISAQFEVYWYVWYVW</sequence>
<dbReference type="PANTHER" id="PTHR33597">
    <property type="entry name" value="OS02G0760400 PROTEIN"/>
    <property type="match status" value="1"/>
</dbReference>
<dbReference type="AlphaFoldDB" id="A0A438EGF3"/>
<evidence type="ECO:0000313" key="3">
    <source>
        <dbReference type="EMBL" id="RVW46796.1"/>
    </source>
</evidence>
<evidence type="ECO:0000256" key="1">
    <source>
        <dbReference type="SAM" id="Phobius"/>
    </source>
</evidence>
<organism evidence="3 4">
    <name type="scientific">Vitis vinifera</name>
    <name type="common">Grape</name>
    <dbReference type="NCBI Taxonomy" id="29760"/>
    <lineage>
        <taxon>Eukaryota</taxon>
        <taxon>Viridiplantae</taxon>
        <taxon>Streptophyta</taxon>
        <taxon>Embryophyta</taxon>
        <taxon>Tracheophyta</taxon>
        <taxon>Spermatophyta</taxon>
        <taxon>Magnoliopsida</taxon>
        <taxon>eudicotyledons</taxon>
        <taxon>Gunneridae</taxon>
        <taxon>Pentapetalae</taxon>
        <taxon>rosids</taxon>
        <taxon>Vitales</taxon>
        <taxon>Vitaceae</taxon>
        <taxon>Viteae</taxon>
        <taxon>Vitis</taxon>
    </lineage>
</organism>
<feature type="transmembrane region" description="Helical" evidence="1">
    <location>
        <begin position="468"/>
        <end position="489"/>
    </location>
</feature>
<keyword evidence="1" id="KW-0812">Transmembrane</keyword>
<feature type="domain" description="DUF7870" evidence="2">
    <location>
        <begin position="287"/>
        <end position="458"/>
    </location>
</feature>
<keyword evidence="1" id="KW-1133">Transmembrane helix</keyword>
<evidence type="ECO:0000259" key="2">
    <source>
        <dbReference type="Pfam" id="PF25276"/>
    </source>
</evidence>
<dbReference type="InterPro" id="IPR057192">
    <property type="entry name" value="DUF7870"/>
</dbReference>
<comment type="caution">
    <text evidence="3">The sequence shown here is derived from an EMBL/GenBank/DDBJ whole genome shotgun (WGS) entry which is preliminary data.</text>
</comment>
<name>A0A438EGF3_VITVI</name>
<dbReference type="EMBL" id="QGNW01001297">
    <property type="protein sequence ID" value="RVW46796.1"/>
    <property type="molecule type" value="Genomic_DNA"/>
</dbReference>